<keyword evidence="2" id="KW-1185">Reference proteome</keyword>
<gene>
    <name evidence="1" type="ORF">BG006_006999</name>
</gene>
<dbReference type="Proteomes" id="UP000696485">
    <property type="component" value="Unassembled WGS sequence"/>
</dbReference>
<organism evidence="1 2">
    <name type="scientific">Podila minutissima</name>
    <dbReference type="NCBI Taxonomy" id="64525"/>
    <lineage>
        <taxon>Eukaryota</taxon>
        <taxon>Fungi</taxon>
        <taxon>Fungi incertae sedis</taxon>
        <taxon>Mucoromycota</taxon>
        <taxon>Mortierellomycotina</taxon>
        <taxon>Mortierellomycetes</taxon>
        <taxon>Mortierellales</taxon>
        <taxon>Mortierellaceae</taxon>
        <taxon>Podila</taxon>
    </lineage>
</organism>
<protein>
    <submittedName>
        <fullName evidence="1">Uncharacterized protein</fullName>
    </submittedName>
</protein>
<comment type="caution">
    <text evidence="1">The sequence shown here is derived from an EMBL/GenBank/DDBJ whole genome shotgun (WGS) entry which is preliminary data.</text>
</comment>
<dbReference type="EMBL" id="JAAAUY010000043">
    <property type="protein sequence ID" value="KAF9336891.1"/>
    <property type="molecule type" value="Genomic_DNA"/>
</dbReference>
<sequence>MDTFKKPPFPAMTASIFDIPHIVEAITLPLSFADLHSCILVNRQWHSKLIPYLWTDVINFRSQSYGWYEKHKYLFLDPIGRASLAKHARHIQALTCQDFELLPILVESGCTNLVELNYVIQEPGPGHTGGIYQRWQVLDLPSLGLDHLTKLIAANPGLQSVSIENVPMLPGGPSKISKEIWTFVAFLSQFCPSVTCFYLAGECLSQNNITKMLQTMLDHRLATLHPHDVTTLHIKSPRSISRSKRGPPLALSRTTGKRMYAWPTRYGGMIPSWEASGRWENPRGKPYAPPECFAMLASPRSGVLEVAIPPQIMQSGIKAVLAHCPEIVSLHVDALEDRRLQGMLLGALHGSVGAKVRELRVDVVSQDLDMLDLLLHGQDIRSVARISVREVALSPVVIRGNRDTWVPPMPAFLCQQSFAGQARPRTKDLGAVIVDLELAQRDLALRDMLQILGHCGNLERFRTKRVIIDDQTPPVSPVWACSGSLRELSVWFVLDGLEMVNGRPQTERYERSVQAANRIAPSVMEQVGGMVVLRELGLHVNHLGNVGTSPFLQLAVEPLNGLGMLVRLSELEKFEVSGLLHSVGHAELVWMKAHWPRLMSLSVPNFRSTGDASRQDVDVKELDQEYWKWIESLKVKKGHEWSYGDLVWSAPN</sequence>
<evidence type="ECO:0000313" key="2">
    <source>
        <dbReference type="Proteomes" id="UP000696485"/>
    </source>
</evidence>
<accession>A0A9P5SSQ9</accession>
<name>A0A9P5SSQ9_9FUNG</name>
<dbReference type="AlphaFoldDB" id="A0A9P5SSQ9"/>
<evidence type="ECO:0000313" key="1">
    <source>
        <dbReference type="EMBL" id="KAF9336891.1"/>
    </source>
</evidence>
<proteinExistence type="predicted"/>
<reference evidence="1" key="1">
    <citation type="journal article" date="2020" name="Fungal Divers.">
        <title>Resolving the Mortierellaceae phylogeny through synthesis of multi-gene phylogenetics and phylogenomics.</title>
        <authorList>
            <person name="Vandepol N."/>
            <person name="Liber J."/>
            <person name="Desiro A."/>
            <person name="Na H."/>
            <person name="Kennedy M."/>
            <person name="Barry K."/>
            <person name="Grigoriev I.V."/>
            <person name="Miller A.N."/>
            <person name="O'Donnell K."/>
            <person name="Stajich J.E."/>
            <person name="Bonito G."/>
        </authorList>
    </citation>
    <scope>NUCLEOTIDE SEQUENCE</scope>
    <source>
        <strain evidence="1">NVP1</strain>
    </source>
</reference>